<dbReference type="GeneID" id="94429581"/>
<keyword evidence="2" id="KW-1185">Reference proteome</keyword>
<dbReference type="RefSeq" id="XP_067921658.1">
    <property type="nucleotide sequence ID" value="XM_068066370.1"/>
</dbReference>
<keyword evidence="1" id="KW-0378">Hydrolase</keyword>
<keyword evidence="1" id="KW-0269">Exonuclease</keyword>
<comment type="caution">
    <text evidence="1">The sequence shown here is derived from an EMBL/GenBank/DDBJ whole genome shotgun (WGS) entry which is preliminary data.</text>
</comment>
<evidence type="ECO:0000313" key="2">
    <source>
        <dbReference type="Proteomes" id="UP000221165"/>
    </source>
</evidence>
<protein>
    <submittedName>
        <fullName evidence="1">Endonuclease exonuclease phosphatase family protein</fullName>
    </submittedName>
</protein>
<accession>A0A2C6KVA9</accession>
<gene>
    <name evidence="1" type="ORF">CSUI_006206</name>
</gene>
<dbReference type="GO" id="GO:0004519">
    <property type="term" value="F:endonuclease activity"/>
    <property type="evidence" value="ECO:0007669"/>
    <property type="project" value="UniProtKB-KW"/>
</dbReference>
<keyword evidence="1" id="KW-0255">Endonuclease</keyword>
<name>A0A2C6KVA9_9APIC</name>
<keyword evidence="1" id="KW-0540">Nuclease</keyword>
<dbReference type="EMBL" id="MIGC01003098">
    <property type="protein sequence ID" value="PHJ19966.1"/>
    <property type="molecule type" value="Genomic_DNA"/>
</dbReference>
<dbReference type="OrthoDB" id="10253982at2759"/>
<dbReference type="AlphaFoldDB" id="A0A2C6KVA9"/>
<dbReference type="GO" id="GO:0004527">
    <property type="term" value="F:exonuclease activity"/>
    <property type="evidence" value="ECO:0007669"/>
    <property type="project" value="UniProtKB-KW"/>
</dbReference>
<evidence type="ECO:0000313" key="1">
    <source>
        <dbReference type="EMBL" id="PHJ19966.1"/>
    </source>
</evidence>
<sequence>MKCVALGQHPACGFLAVSNQCRELVRRSEENSRGTGVYCLPWMAERVYRLYILSFQQSEGKRFSISGNKCKANNAGSSLIYLSIYLICVCLSPQVARIYQLPAVSVARAYGCCPNRLWPCSDHYSLVTDFIKCK</sequence>
<proteinExistence type="predicted"/>
<organism evidence="1 2">
    <name type="scientific">Cystoisospora suis</name>
    <dbReference type="NCBI Taxonomy" id="483139"/>
    <lineage>
        <taxon>Eukaryota</taxon>
        <taxon>Sar</taxon>
        <taxon>Alveolata</taxon>
        <taxon>Apicomplexa</taxon>
        <taxon>Conoidasida</taxon>
        <taxon>Coccidia</taxon>
        <taxon>Eucoccidiorida</taxon>
        <taxon>Eimeriorina</taxon>
        <taxon>Sarcocystidae</taxon>
        <taxon>Cystoisospora</taxon>
    </lineage>
</organism>
<dbReference type="Proteomes" id="UP000221165">
    <property type="component" value="Unassembled WGS sequence"/>
</dbReference>
<dbReference type="VEuPathDB" id="ToxoDB:CSUI_006206"/>
<reference evidence="1 2" key="1">
    <citation type="journal article" date="2017" name="Int. J. Parasitol.">
        <title>The genome of the protozoan parasite Cystoisospora suis and a reverse vaccinology approach to identify vaccine candidates.</title>
        <authorList>
            <person name="Palmieri N."/>
            <person name="Shrestha A."/>
            <person name="Ruttkowski B."/>
            <person name="Beck T."/>
            <person name="Vogl C."/>
            <person name="Tomley F."/>
            <person name="Blake D.P."/>
            <person name="Joachim A."/>
        </authorList>
    </citation>
    <scope>NUCLEOTIDE SEQUENCE [LARGE SCALE GENOMIC DNA]</scope>
    <source>
        <strain evidence="1 2">Wien I</strain>
    </source>
</reference>